<accession>A0A2P2QIU5</accession>
<reference evidence="1" key="1">
    <citation type="submission" date="2018-02" db="EMBL/GenBank/DDBJ databases">
        <title>Rhizophora mucronata_Transcriptome.</title>
        <authorList>
            <person name="Meera S.P."/>
            <person name="Sreeshan A."/>
            <person name="Augustine A."/>
        </authorList>
    </citation>
    <scope>NUCLEOTIDE SEQUENCE</scope>
    <source>
        <tissue evidence="1">Leaf</tissue>
    </source>
</reference>
<name>A0A2P2QIU5_RHIMU</name>
<sequence length="24" mass="3001">MFDTVRQFLELRTANQMQFPDVWQ</sequence>
<proteinExistence type="predicted"/>
<dbReference type="EMBL" id="GGEC01086444">
    <property type="protein sequence ID" value="MBX66928.1"/>
    <property type="molecule type" value="Transcribed_RNA"/>
</dbReference>
<organism evidence="1">
    <name type="scientific">Rhizophora mucronata</name>
    <name type="common">Asiatic mangrove</name>
    <dbReference type="NCBI Taxonomy" id="61149"/>
    <lineage>
        <taxon>Eukaryota</taxon>
        <taxon>Viridiplantae</taxon>
        <taxon>Streptophyta</taxon>
        <taxon>Embryophyta</taxon>
        <taxon>Tracheophyta</taxon>
        <taxon>Spermatophyta</taxon>
        <taxon>Magnoliopsida</taxon>
        <taxon>eudicotyledons</taxon>
        <taxon>Gunneridae</taxon>
        <taxon>Pentapetalae</taxon>
        <taxon>rosids</taxon>
        <taxon>fabids</taxon>
        <taxon>Malpighiales</taxon>
        <taxon>Rhizophoraceae</taxon>
        <taxon>Rhizophora</taxon>
    </lineage>
</organism>
<protein>
    <submittedName>
        <fullName evidence="1">Uncharacterized protein</fullName>
    </submittedName>
</protein>
<dbReference type="AlphaFoldDB" id="A0A2P2QIU5"/>
<evidence type="ECO:0000313" key="1">
    <source>
        <dbReference type="EMBL" id="MBX66928.1"/>
    </source>
</evidence>